<comment type="caution">
    <text evidence="1">The sequence shown here is derived from an EMBL/GenBank/DDBJ whole genome shotgun (WGS) entry which is preliminary data.</text>
</comment>
<evidence type="ECO:0000313" key="1">
    <source>
        <dbReference type="EMBL" id="RXR03570.1"/>
    </source>
</evidence>
<sequence length="228" mass="24747">MSPRARLVAYAVALLMLLALGFGAWGVWTIVQVRAADIPSPAQWRAQQARLAELEQRVATLSRSDQISREANQDLQNGLAERDEEIAGLRTDVAFYERFVGATAQRHGLTVHELRLQPQAGNAWHFTATLTQNVNRGAVSRGSLRLSVEGTRNGKLETLDWSALRQQAGAEGVAYSFKYFQQVEGDLFLPQGFQPVRVVARLDAAGGTGVERGFTWTEAAAPGGTGGA</sequence>
<dbReference type="OrthoDB" id="7056878at2"/>
<dbReference type="EMBL" id="SAWZ01000007">
    <property type="protein sequence ID" value="RXR03570.1"/>
    <property type="molecule type" value="Genomic_DNA"/>
</dbReference>
<gene>
    <name evidence="1" type="ORF">EPA99_13970</name>
</gene>
<dbReference type="Proteomes" id="UP000289784">
    <property type="component" value="Unassembled WGS sequence"/>
</dbReference>
<name>A0A4Q1JTY4_9GAMM</name>
<accession>A0A4Q1JTY4</accession>
<protein>
    <submittedName>
        <fullName evidence="1">Uncharacterized protein</fullName>
    </submittedName>
</protein>
<dbReference type="Pfam" id="PF20567">
    <property type="entry name" value="DUF6776"/>
    <property type="match status" value="1"/>
</dbReference>
<proteinExistence type="predicted"/>
<organism evidence="1 2">
    <name type="scientific">Pseudoxanthomonas composti</name>
    <dbReference type="NCBI Taxonomy" id="2137479"/>
    <lineage>
        <taxon>Bacteria</taxon>
        <taxon>Pseudomonadati</taxon>
        <taxon>Pseudomonadota</taxon>
        <taxon>Gammaproteobacteria</taxon>
        <taxon>Lysobacterales</taxon>
        <taxon>Lysobacteraceae</taxon>
        <taxon>Pseudoxanthomonas</taxon>
    </lineage>
</organism>
<dbReference type="InterPro" id="IPR046703">
    <property type="entry name" value="DUF6776"/>
</dbReference>
<dbReference type="AlphaFoldDB" id="A0A4Q1JTY4"/>
<reference evidence="1 2" key="1">
    <citation type="submission" date="2019-01" db="EMBL/GenBank/DDBJ databases">
        <title>Pseudoxanthomonas composti sp. nov., isolated from compost.</title>
        <authorList>
            <person name="Yang G."/>
        </authorList>
    </citation>
    <scope>NUCLEOTIDE SEQUENCE [LARGE SCALE GENOMIC DNA]</scope>
    <source>
        <strain evidence="1 2">GSS15</strain>
    </source>
</reference>
<keyword evidence="2" id="KW-1185">Reference proteome</keyword>
<evidence type="ECO:0000313" key="2">
    <source>
        <dbReference type="Proteomes" id="UP000289784"/>
    </source>
</evidence>